<evidence type="ECO:0000313" key="2">
    <source>
        <dbReference type="EMBL" id="CAL6033800.1"/>
    </source>
</evidence>
<sequence>MFQGSAYEEFITDEAKSEQYLGLSLQEGAEVIKLLINPPQYTTFNRVTKTFATHGSFHVDPRQKLHPVDCVFICILKLRTYFDHAVIFDLLQLQNRVEIAEARLQDPKTTKTIKAGIITRYICYGMYFIENSAETVFIKLLRGKVQDQMPFEGHDQVPHLNQAVLALDSKLQEIEKPTGDFDIGKPCYSYKHRGQWFKDQCFCNAQIFSLTKTILIQRQS</sequence>
<evidence type="ECO:0000313" key="3">
    <source>
        <dbReference type="Proteomes" id="UP001642409"/>
    </source>
</evidence>
<accession>A0AA86RTY1</accession>
<dbReference type="AlphaFoldDB" id="A0AA86RTY1"/>
<name>A0AA86RTY1_9EUKA</name>
<reference evidence="2 3" key="2">
    <citation type="submission" date="2024-07" db="EMBL/GenBank/DDBJ databases">
        <authorList>
            <person name="Akdeniz Z."/>
        </authorList>
    </citation>
    <scope>NUCLEOTIDE SEQUENCE [LARGE SCALE GENOMIC DNA]</scope>
</reference>
<organism evidence="1">
    <name type="scientific">Hexamita inflata</name>
    <dbReference type="NCBI Taxonomy" id="28002"/>
    <lineage>
        <taxon>Eukaryota</taxon>
        <taxon>Metamonada</taxon>
        <taxon>Diplomonadida</taxon>
        <taxon>Hexamitidae</taxon>
        <taxon>Hexamitinae</taxon>
        <taxon>Hexamita</taxon>
    </lineage>
</organism>
<evidence type="ECO:0000313" key="1">
    <source>
        <dbReference type="EMBL" id="CAI9977854.1"/>
    </source>
</evidence>
<dbReference type="EMBL" id="CAXDID020000126">
    <property type="protein sequence ID" value="CAL6033800.1"/>
    <property type="molecule type" value="Genomic_DNA"/>
</dbReference>
<dbReference type="EMBL" id="CATOUU010001180">
    <property type="protein sequence ID" value="CAI9977854.1"/>
    <property type="molecule type" value="Genomic_DNA"/>
</dbReference>
<protein>
    <submittedName>
        <fullName evidence="2">Hypothetical_protein</fullName>
    </submittedName>
</protein>
<proteinExistence type="predicted"/>
<gene>
    <name evidence="2" type="ORF">HINF_LOCUS35144</name>
    <name evidence="1" type="ORF">HINF_LOCUS65499</name>
</gene>
<reference evidence="1" key="1">
    <citation type="submission" date="2023-06" db="EMBL/GenBank/DDBJ databases">
        <authorList>
            <person name="Kurt Z."/>
        </authorList>
    </citation>
    <scope>NUCLEOTIDE SEQUENCE</scope>
</reference>
<dbReference type="Proteomes" id="UP001642409">
    <property type="component" value="Unassembled WGS sequence"/>
</dbReference>
<comment type="caution">
    <text evidence="1">The sequence shown here is derived from an EMBL/GenBank/DDBJ whole genome shotgun (WGS) entry which is preliminary data.</text>
</comment>
<keyword evidence="3" id="KW-1185">Reference proteome</keyword>